<comment type="similarity">
    <text evidence="1">Belongs to the short-chain dehydrogenases/reductases (SDR) family.</text>
</comment>
<evidence type="ECO:0008006" key="6">
    <source>
        <dbReference type="Google" id="ProtNLM"/>
    </source>
</evidence>
<dbReference type="OrthoDB" id="191139at2759"/>
<accession>A0A0F4YIH4</accession>
<dbReference type="PANTHER" id="PTHR24320:SF282">
    <property type="entry name" value="WW DOMAIN-CONTAINING OXIDOREDUCTASE"/>
    <property type="match status" value="1"/>
</dbReference>
<comment type="caution">
    <text evidence="4">The sequence shown here is derived from an EMBL/GenBank/DDBJ whole genome shotgun (WGS) entry which is preliminary data.</text>
</comment>
<dbReference type="PANTHER" id="PTHR24320">
    <property type="entry name" value="RETINOL DEHYDROGENASE"/>
    <property type="match status" value="1"/>
</dbReference>
<dbReference type="AlphaFoldDB" id="A0A0F4YIH4"/>
<keyword evidence="3" id="KW-0560">Oxidoreductase</keyword>
<sequence length="326" mass="34827">MPSSKFSADSLPDLKGKVFLVTGGNAGIKGSGKATVIGLASHGATVYMGARNESKALAAIQEIKKELPTADIRFLGMDLTTLESVVAAARDLRSKESVLHGLVNNAGIMGVPFSKTDDGYEVQFQTNYLSHWLLTYHLLPLLLSTARSAGPGAVRIVNVTSDGHALFTNKKGIDFDNIDLESSSSMTRYGQSKLANILHAKELHKRYGPGADGEEGGEIWVAAVHPGHIDTDLNKQATANGPPIVLRALTSVFRCLGVLDEQAKGALSSLFAVASPEFKQQDSGSYVVPYAKIGTPSQAARDPVLAEKLWTWTVEELRKKGKLDVA</sequence>
<dbReference type="SUPFAM" id="SSF51735">
    <property type="entry name" value="NAD(P)-binding Rossmann-fold domains"/>
    <property type="match status" value="1"/>
</dbReference>
<keyword evidence="2" id="KW-0521">NADP</keyword>
<dbReference type="Pfam" id="PF00106">
    <property type="entry name" value="adh_short"/>
    <property type="match status" value="1"/>
</dbReference>
<dbReference type="GeneID" id="25320400"/>
<dbReference type="STRING" id="1408163.A0A0F4YIH4"/>
<name>A0A0F4YIH4_RASE3</name>
<evidence type="ECO:0000256" key="2">
    <source>
        <dbReference type="ARBA" id="ARBA00022857"/>
    </source>
</evidence>
<evidence type="ECO:0000256" key="1">
    <source>
        <dbReference type="ARBA" id="ARBA00006484"/>
    </source>
</evidence>
<proteinExistence type="inferred from homology"/>
<organism evidence="4 5">
    <name type="scientific">Rasamsonia emersonii (strain ATCC 16479 / CBS 393.64 / IMI 116815)</name>
    <dbReference type="NCBI Taxonomy" id="1408163"/>
    <lineage>
        <taxon>Eukaryota</taxon>
        <taxon>Fungi</taxon>
        <taxon>Dikarya</taxon>
        <taxon>Ascomycota</taxon>
        <taxon>Pezizomycotina</taxon>
        <taxon>Eurotiomycetes</taxon>
        <taxon>Eurotiomycetidae</taxon>
        <taxon>Eurotiales</taxon>
        <taxon>Trichocomaceae</taxon>
        <taxon>Rasamsonia</taxon>
    </lineage>
</organism>
<dbReference type="PRINTS" id="PR00081">
    <property type="entry name" value="GDHRDH"/>
</dbReference>
<dbReference type="Proteomes" id="UP000053958">
    <property type="component" value="Unassembled WGS sequence"/>
</dbReference>
<dbReference type="GO" id="GO:0016491">
    <property type="term" value="F:oxidoreductase activity"/>
    <property type="evidence" value="ECO:0007669"/>
    <property type="project" value="UniProtKB-KW"/>
</dbReference>
<evidence type="ECO:0000256" key="3">
    <source>
        <dbReference type="ARBA" id="ARBA00023002"/>
    </source>
</evidence>
<gene>
    <name evidence="4" type="ORF">T310_8140</name>
</gene>
<protein>
    <recommendedName>
        <fullName evidence="6">Short-chain dehydrogenase</fullName>
    </recommendedName>
</protein>
<evidence type="ECO:0000313" key="4">
    <source>
        <dbReference type="EMBL" id="KKA17920.1"/>
    </source>
</evidence>
<reference evidence="4 5" key="1">
    <citation type="submission" date="2015-04" db="EMBL/GenBank/DDBJ databases">
        <authorList>
            <person name="Heijne W.H."/>
            <person name="Fedorova N.D."/>
            <person name="Nierman W.C."/>
            <person name="Vollebregt A.W."/>
            <person name="Zhao Z."/>
            <person name="Wu L."/>
            <person name="Kumar M."/>
            <person name="Stam H."/>
            <person name="van den Berg M.A."/>
            <person name="Pel H.J."/>
        </authorList>
    </citation>
    <scope>NUCLEOTIDE SEQUENCE [LARGE SCALE GENOMIC DNA]</scope>
    <source>
        <strain evidence="4 5">CBS 393.64</strain>
    </source>
</reference>
<dbReference type="InterPro" id="IPR036291">
    <property type="entry name" value="NAD(P)-bd_dom_sf"/>
</dbReference>
<dbReference type="RefSeq" id="XP_013324532.1">
    <property type="nucleotide sequence ID" value="XM_013469078.1"/>
</dbReference>
<dbReference type="EMBL" id="LASV01000528">
    <property type="protein sequence ID" value="KKA17920.1"/>
    <property type="molecule type" value="Genomic_DNA"/>
</dbReference>
<dbReference type="Gene3D" id="3.40.50.720">
    <property type="entry name" value="NAD(P)-binding Rossmann-like Domain"/>
    <property type="match status" value="1"/>
</dbReference>
<keyword evidence="5" id="KW-1185">Reference proteome</keyword>
<evidence type="ECO:0000313" key="5">
    <source>
        <dbReference type="Proteomes" id="UP000053958"/>
    </source>
</evidence>
<dbReference type="InterPro" id="IPR002347">
    <property type="entry name" value="SDR_fam"/>
</dbReference>